<keyword evidence="6 11" id="KW-0694">RNA-binding</keyword>
<keyword evidence="3 10" id="KW-0436">Ligase</keyword>
<keyword evidence="2 10" id="KW-0963">Cytoplasm</keyword>
<dbReference type="Pfam" id="PF00579">
    <property type="entry name" value="tRNA-synt_1b"/>
    <property type="match status" value="1"/>
</dbReference>
<dbReference type="PROSITE" id="PS50889">
    <property type="entry name" value="S4"/>
    <property type="match status" value="1"/>
</dbReference>
<keyword evidence="7 10" id="KW-0648">Protein biosynthesis</keyword>
<dbReference type="PANTHER" id="PTHR11766:SF1">
    <property type="entry name" value="TYROSINE--TRNA LIGASE"/>
    <property type="match status" value="1"/>
</dbReference>
<dbReference type="EMBL" id="JACHVA010000127">
    <property type="protein sequence ID" value="MBC2603606.1"/>
    <property type="molecule type" value="Genomic_DNA"/>
</dbReference>
<organism evidence="12 13">
    <name type="scientific">Puniceicoccus vermicola</name>
    <dbReference type="NCBI Taxonomy" id="388746"/>
    <lineage>
        <taxon>Bacteria</taxon>
        <taxon>Pseudomonadati</taxon>
        <taxon>Verrucomicrobiota</taxon>
        <taxon>Opitutia</taxon>
        <taxon>Puniceicoccales</taxon>
        <taxon>Puniceicoccaceae</taxon>
        <taxon>Puniceicoccus</taxon>
    </lineage>
</organism>
<comment type="caution">
    <text evidence="12">The sequence shown here is derived from an EMBL/GenBank/DDBJ whole genome shotgun (WGS) entry which is preliminary data.</text>
</comment>
<dbReference type="SUPFAM" id="SSF55174">
    <property type="entry name" value="Alpha-L RNA-binding motif"/>
    <property type="match status" value="1"/>
</dbReference>
<evidence type="ECO:0000256" key="8">
    <source>
        <dbReference type="ARBA" id="ARBA00023146"/>
    </source>
</evidence>
<feature type="short sequence motif" description="'KMSKS' region" evidence="10">
    <location>
        <begin position="221"/>
        <end position="225"/>
    </location>
</feature>
<dbReference type="GO" id="GO:0005829">
    <property type="term" value="C:cytosol"/>
    <property type="evidence" value="ECO:0007669"/>
    <property type="project" value="TreeGrafter"/>
</dbReference>
<evidence type="ECO:0000256" key="7">
    <source>
        <dbReference type="ARBA" id="ARBA00022917"/>
    </source>
</evidence>
<dbReference type="GO" id="GO:0004831">
    <property type="term" value="F:tyrosine-tRNA ligase activity"/>
    <property type="evidence" value="ECO:0007669"/>
    <property type="project" value="UniProtKB-UniRule"/>
</dbReference>
<gene>
    <name evidence="10" type="primary">tyrS</name>
    <name evidence="12" type="ORF">H5P30_17630</name>
</gene>
<proteinExistence type="inferred from homology"/>
<dbReference type="GO" id="GO:0006437">
    <property type="term" value="P:tyrosyl-tRNA aminoacylation"/>
    <property type="evidence" value="ECO:0007669"/>
    <property type="project" value="UniProtKB-UniRule"/>
</dbReference>
<evidence type="ECO:0000313" key="12">
    <source>
        <dbReference type="EMBL" id="MBC2603606.1"/>
    </source>
</evidence>
<evidence type="ECO:0000256" key="2">
    <source>
        <dbReference type="ARBA" id="ARBA00022490"/>
    </source>
</evidence>
<dbReference type="InterPro" id="IPR024088">
    <property type="entry name" value="Tyr-tRNA-ligase_bac-type"/>
</dbReference>
<comment type="function">
    <text evidence="10">Catalyzes the attachment of tyrosine to tRNA(Tyr) in a two-step reaction: tyrosine is first activated by ATP to form Tyr-AMP and then transferred to the acceptor end of tRNA(Tyr).</text>
</comment>
<dbReference type="InterPro" id="IPR002307">
    <property type="entry name" value="Tyr-tRNA-ligase"/>
</dbReference>
<keyword evidence="5 10" id="KW-0067">ATP-binding</keyword>
<dbReference type="InterPro" id="IPR014729">
    <property type="entry name" value="Rossmann-like_a/b/a_fold"/>
</dbReference>
<dbReference type="InterPro" id="IPR036986">
    <property type="entry name" value="S4_RNA-bd_sf"/>
</dbReference>
<name>A0A7X1E5X7_9BACT</name>
<dbReference type="NCBIfam" id="TIGR00234">
    <property type="entry name" value="tyrS"/>
    <property type="match status" value="1"/>
</dbReference>
<dbReference type="SUPFAM" id="SSF52374">
    <property type="entry name" value="Nucleotidylyl transferase"/>
    <property type="match status" value="1"/>
</dbReference>
<accession>A0A7X1E5X7</accession>
<comment type="catalytic activity">
    <reaction evidence="9 10">
        <text>tRNA(Tyr) + L-tyrosine + ATP = L-tyrosyl-tRNA(Tyr) + AMP + diphosphate + H(+)</text>
        <dbReference type="Rhea" id="RHEA:10220"/>
        <dbReference type="Rhea" id="RHEA-COMP:9706"/>
        <dbReference type="Rhea" id="RHEA-COMP:9707"/>
        <dbReference type="ChEBI" id="CHEBI:15378"/>
        <dbReference type="ChEBI" id="CHEBI:30616"/>
        <dbReference type="ChEBI" id="CHEBI:33019"/>
        <dbReference type="ChEBI" id="CHEBI:58315"/>
        <dbReference type="ChEBI" id="CHEBI:78442"/>
        <dbReference type="ChEBI" id="CHEBI:78536"/>
        <dbReference type="ChEBI" id="CHEBI:456215"/>
        <dbReference type="EC" id="6.1.1.1"/>
    </reaction>
</comment>
<comment type="similarity">
    <text evidence="10">Belongs to the class-I aminoacyl-tRNA synthetase family. TyrS type 2 subfamily.</text>
</comment>
<keyword evidence="13" id="KW-1185">Reference proteome</keyword>
<dbReference type="Gene3D" id="3.40.50.620">
    <property type="entry name" value="HUPs"/>
    <property type="match status" value="1"/>
</dbReference>
<keyword evidence="4 10" id="KW-0547">Nucleotide-binding</keyword>
<dbReference type="PRINTS" id="PR01040">
    <property type="entry name" value="TRNASYNTHTYR"/>
</dbReference>
<evidence type="ECO:0000256" key="6">
    <source>
        <dbReference type="ARBA" id="ARBA00022884"/>
    </source>
</evidence>
<dbReference type="EC" id="6.1.1.1" evidence="10"/>
<evidence type="ECO:0000313" key="13">
    <source>
        <dbReference type="Proteomes" id="UP000525652"/>
    </source>
</evidence>
<evidence type="ECO:0000256" key="5">
    <source>
        <dbReference type="ARBA" id="ARBA00022840"/>
    </source>
</evidence>
<feature type="binding site" evidence="10">
    <location>
        <position position="224"/>
    </location>
    <ligand>
        <name>ATP</name>
        <dbReference type="ChEBI" id="CHEBI:30616"/>
    </ligand>
</feature>
<dbReference type="AlphaFoldDB" id="A0A7X1E5X7"/>
<dbReference type="InterPro" id="IPR024108">
    <property type="entry name" value="Tyr-tRNA-ligase_bac_2"/>
</dbReference>
<dbReference type="GO" id="GO:0005524">
    <property type="term" value="F:ATP binding"/>
    <property type="evidence" value="ECO:0007669"/>
    <property type="project" value="UniProtKB-UniRule"/>
</dbReference>
<dbReference type="RefSeq" id="WP_185694228.1">
    <property type="nucleotide sequence ID" value="NZ_JACHVA010000127.1"/>
</dbReference>
<dbReference type="Gene3D" id="3.10.290.10">
    <property type="entry name" value="RNA-binding S4 domain"/>
    <property type="match status" value="1"/>
</dbReference>
<evidence type="ECO:0000256" key="3">
    <source>
        <dbReference type="ARBA" id="ARBA00022598"/>
    </source>
</evidence>
<evidence type="ECO:0000256" key="10">
    <source>
        <dbReference type="HAMAP-Rule" id="MF_02007"/>
    </source>
</evidence>
<comment type="subcellular location">
    <subcellularLocation>
        <location evidence="10">Cytoplasm</location>
    </subcellularLocation>
</comment>
<dbReference type="Proteomes" id="UP000525652">
    <property type="component" value="Unassembled WGS sequence"/>
</dbReference>
<comment type="subunit">
    <text evidence="1 10">Homodimer.</text>
</comment>
<keyword evidence="8 10" id="KW-0030">Aminoacyl-tRNA synthetase</keyword>
<dbReference type="PANTHER" id="PTHR11766">
    <property type="entry name" value="TYROSYL-TRNA SYNTHETASE"/>
    <property type="match status" value="1"/>
</dbReference>
<evidence type="ECO:0000256" key="11">
    <source>
        <dbReference type="PROSITE-ProRule" id="PRU00182"/>
    </source>
</evidence>
<dbReference type="Gene3D" id="1.10.240.10">
    <property type="entry name" value="Tyrosyl-Transfer RNA Synthetase"/>
    <property type="match status" value="1"/>
</dbReference>
<evidence type="ECO:0000256" key="9">
    <source>
        <dbReference type="ARBA" id="ARBA00048248"/>
    </source>
</evidence>
<dbReference type="FunFam" id="3.40.50.620:FF:000061">
    <property type="entry name" value="Tyrosine--tRNA ligase"/>
    <property type="match status" value="1"/>
</dbReference>
<protein>
    <recommendedName>
        <fullName evidence="10">Tyrosine--tRNA ligase</fullName>
        <ecNumber evidence="10">6.1.1.1</ecNumber>
    </recommendedName>
    <alternativeName>
        <fullName evidence="10">Tyrosyl-tRNA synthetase</fullName>
        <shortName evidence="10">TyrRS</shortName>
    </alternativeName>
</protein>
<sequence>MKAFDFEINTENAIGVDELEERIAQGKRLKVKLGVDPTRPDLTFGHLVVFNKLREFQDQGHEAILIIGDYTAMIGDPSGRSSTRPVLTAEDVKINSQTYLDQAFRVLDKEKTTVRYNSEWFGKMGFADCLELSRKMTVARMLERDDFSKRYASNTPISIVEFLYPLIQGYDSLILDADVELGGSDQLFNMLVGRALQKDAGKPEQAVLTLPLLVGLDGYRKMSKSYDNYVSFNDSPQDMFGKVMSIPDDTMWEYYRLLLLTDAEEIARRKQGHPMDAKKNLAQELVSRFHSPESGEEALRGFEQVFSRGENPEDMTEVSMKEHSLSSDSKLVEAMDASGLFPSKKEIIRLIGQGAVKRDGERIDDRNELIGEVGEGQVIQAGKRKFFRLVP</sequence>
<evidence type="ECO:0000256" key="4">
    <source>
        <dbReference type="ARBA" id="ARBA00022741"/>
    </source>
</evidence>
<comment type="caution">
    <text evidence="10">Lacks conserved residue(s) required for the propagation of feature annotation.</text>
</comment>
<dbReference type="HAMAP" id="MF_02007">
    <property type="entry name" value="Tyr_tRNA_synth_type2"/>
    <property type="match status" value="1"/>
</dbReference>
<dbReference type="InterPro" id="IPR002305">
    <property type="entry name" value="aa-tRNA-synth_Ic"/>
</dbReference>
<reference evidence="12 13" key="1">
    <citation type="submission" date="2020-07" db="EMBL/GenBank/DDBJ databases">
        <authorList>
            <person name="Feng X."/>
        </authorList>
    </citation>
    <scope>NUCLEOTIDE SEQUENCE [LARGE SCALE GENOMIC DNA]</scope>
    <source>
        <strain evidence="12 13">JCM14086</strain>
    </source>
</reference>
<evidence type="ECO:0000256" key="1">
    <source>
        <dbReference type="ARBA" id="ARBA00011738"/>
    </source>
</evidence>
<dbReference type="CDD" id="cd00805">
    <property type="entry name" value="TyrRS_core"/>
    <property type="match status" value="1"/>
</dbReference>
<dbReference type="GO" id="GO:0003723">
    <property type="term" value="F:RNA binding"/>
    <property type="evidence" value="ECO:0007669"/>
    <property type="project" value="UniProtKB-KW"/>
</dbReference>